<reference evidence="2 3" key="1">
    <citation type="journal article" date="2019" name="PLoS Negl. Trop. Dis.">
        <title>Whole genome sequencing of Entamoeba nuttalli reveals mammalian host-related molecular signatures and a novel octapeptide-repeat surface protein.</title>
        <authorList>
            <person name="Tanaka M."/>
            <person name="Makiuchi T."/>
            <person name="Komiyama T."/>
            <person name="Shiina T."/>
            <person name="Osaki K."/>
            <person name="Tachibana H."/>
        </authorList>
    </citation>
    <scope>NUCLEOTIDE SEQUENCE [LARGE SCALE GENOMIC DNA]</scope>
    <source>
        <strain evidence="2 3">P19-061405</strain>
    </source>
</reference>
<organism evidence="2 3">
    <name type="scientific">Entamoeba nuttalli</name>
    <dbReference type="NCBI Taxonomy" id="412467"/>
    <lineage>
        <taxon>Eukaryota</taxon>
        <taxon>Amoebozoa</taxon>
        <taxon>Evosea</taxon>
        <taxon>Archamoebae</taxon>
        <taxon>Mastigamoebida</taxon>
        <taxon>Entamoebidae</taxon>
        <taxon>Entamoeba</taxon>
    </lineage>
</organism>
<evidence type="ECO:0000259" key="1">
    <source>
        <dbReference type="PROSITE" id="PS50010"/>
    </source>
</evidence>
<dbReference type="SUPFAM" id="SSF48065">
    <property type="entry name" value="DBL homology domain (DH-domain)"/>
    <property type="match status" value="1"/>
</dbReference>
<gene>
    <name evidence="2" type="ORF">ENUP19_0084G0018</name>
</gene>
<dbReference type="Proteomes" id="UP001628156">
    <property type="component" value="Unassembled WGS sequence"/>
</dbReference>
<dbReference type="CDD" id="cd00160">
    <property type="entry name" value="RhoGEF"/>
    <property type="match status" value="1"/>
</dbReference>
<name>A0ABQ0DFY9_9EUKA</name>
<accession>A0ABQ0DFY9</accession>
<evidence type="ECO:0000313" key="2">
    <source>
        <dbReference type="EMBL" id="GAB1221769.1"/>
    </source>
</evidence>
<dbReference type="InterPro" id="IPR051092">
    <property type="entry name" value="FYVE_RhoGEF_PH"/>
</dbReference>
<dbReference type="PANTHER" id="PTHR12673:SF263">
    <property type="entry name" value="PLECKSTRIN DOMAIN-CONTAINING PROTEIN"/>
    <property type="match status" value="1"/>
</dbReference>
<dbReference type="SMART" id="SM00325">
    <property type="entry name" value="RhoGEF"/>
    <property type="match status" value="1"/>
</dbReference>
<feature type="domain" description="DH" evidence="1">
    <location>
        <begin position="92"/>
        <end position="283"/>
    </location>
</feature>
<dbReference type="EMBL" id="BAAFRS010000084">
    <property type="protein sequence ID" value="GAB1221769.1"/>
    <property type="molecule type" value="Genomic_DNA"/>
</dbReference>
<dbReference type="PANTHER" id="PTHR12673">
    <property type="entry name" value="FACIOGENITAL DYSPLASIA PROTEIN"/>
    <property type="match status" value="1"/>
</dbReference>
<sequence>MNLLVRHSEDPMYIPGEDKINEPIQKEKKQGIKKTYSVGDHIPEVYESNSHSVKKTLKSLHPSRAISGVKLVTREVNGEVKRVSELTNTLYRRLAPIKELIETEKSYIETLAELINNYMIPLQKNGLITEKQYKTIFWEVLPIYHINCIFLHRFERYYGTINSIERTEEEDRFGKFCLWFSYVCDFLMIYENYIYNLPLAQKVIKEERLKNKAFNTFLNINTQKSERHYDISSLMVAPQQRIPRYNLLFKDMIKRTPLVSNNIFIVQHIVDKITRMTDKINRLVGEREDMTTLRELLNNVEGLNDAAMGNFVIQGRLLEKSFNVHYWSNTKTIVKRICYLFNDSILFVRENGKQKICDIFLEYKCCELLDEISVLRELNHNIDNLNYITRTKLNYKSKMAIILHGIIISERIKKDRAIVFWLNSPTETANVKYTLVQTIEKYLP</sequence>
<proteinExistence type="predicted"/>
<dbReference type="InterPro" id="IPR035899">
    <property type="entry name" value="DBL_dom_sf"/>
</dbReference>
<dbReference type="SUPFAM" id="SSF50729">
    <property type="entry name" value="PH domain-like"/>
    <property type="match status" value="1"/>
</dbReference>
<dbReference type="Gene3D" id="1.20.900.10">
    <property type="entry name" value="Dbl homology (DH) domain"/>
    <property type="match status" value="1"/>
</dbReference>
<dbReference type="Pfam" id="PF00621">
    <property type="entry name" value="RhoGEF"/>
    <property type="match status" value="1"/>
</dbReference>
<dbReference type="PROSITE" id="PS50010">
    <property type="entry name" value="DH_2"/>
    <property type="match status" value="1"/>
</dbReference>
<evidence type="ECO:0000313" key="3">
    <source>
        <dbReference type="Proteomes" id="UP001628156"/>
    </source>
</evidence>
<keyword evidence="3" id="KW-1185">Reference proteome</keyword>
<dbReference type="InterPro" id="IPR000219">
    <property type="entry name" value="DH_dom"/>
</dbReference>
<protein>
    <recommendedName>
        <fullName evidence="1">DH domain-containing protein</fullName>
    </recommendedName>
</protein>
<comment type="caution">
    <text evidence="2">The sequence shown here is derived from an EMBL/GenBank/DDBJ whole genome shotgun (WGS) entry which is preliminary data.</text>
</comment>